<dbReference type="PANTHER" id="PTHR23271">
    <property type="entry name" value="HEPATOCELLULAR CARCINOMA-ASSOCIATED ANTIGEN 66"/>
    <property type="match status" value="1"/>
</dbReference>
<dbReference type="Proteomes" id="UP000075885">
    <property type="component" value="Unassembled WGS sequence"/>
</dbReference>
<evidence type="ECO:0000259" key="7">
    <source>
        <dbReference type="Pfam" id="PF24892"/>
    </source>
</evidence>
<dbReference type="STRING" id="199890.A0A182PAQ1"/>
<dbReference type="AlphaFoldDB" id="A0A182PAQ1"/>
<dbReference type="Pfam" id="PF24892">
    <property type="entry name" value="UTP6_C"/>
    <property type="match status" value="1"/>
</dbReference>
<evidence type="ECO:0008006" key="10">
    <source>
        <dbReference type="Google" id="ProtNLM"/>
    </source>
</evidence>
<evidence type="ECO:0000313" key="8">
    <source>
        <dbReference type="EnsemblMetazoa" id="AEPI004006-PA"/>
    </source>
</evidence>
<dbReference type="GO" id="GO:0030515">
    <property type="term" value="F:snoRNA binding"/>
    <property type="evidence" value="ECO:0007669"/>
    <property type="project" value="InterPro"/>
</dbReference>
<dbReference type="InterPro" id="IPR013949">
    <property type="entry name" value="Utp6"/>
</dbReference>
<keyword evidence="4" id="KW-0677">Repeat</keyword>
<feature type="domain" description="U3 small nucleolar RNA-associated protein 6 homolog C-terminal" evidence="7">
    <location>
        <begin position="297"/>
        <end position="570"/>
    </location>
</feature>
<keyword evidence="5" id="KW-0539">Nucleus</keyword>
<dbReference type="VEuPathDB" id="VectorBase:AEPI004006"/>
<comment type="similarity">
    <text evidence="2">Belongs to the UTP6 family.</text>
</comment>
<dbReference type="InterPro" id="IPR055347">
    <property type="entry name" value="UTP6_N"/>
</dbReference>
<dbReference type="GO" id="GO:0000462">
    <property type="term" value="P:maturation of SSU-rRNA from tricistronic rRNA transcript (SSU-rRNA, 5.8S rRNA, LSU-rRNA)"/>
    <property type="evidence" value="ECO:0007669"/>
    <property type="project" value="InterPro"/>
</dbReference>
<reference evidence="8" key="2">
    <citation type="submission" date="2020-05" db="UniProtKB">
        <authorList>
            <consortium name="EnsemblMetazoa"/>
        </authorList>
    </citation>
    <scope>IDENTIFICATION</scope>
    <source>
        <strain evidence="8">Epiroticus2</strain>
    </source>
</reference>
<keyword evidence="9" id="KW-1185">Reference proteome</keyword>
<feature type="domain" description="U3 small nucleolar RNA-associated protein 6 N-terminal" evidence="6">
    <location>
        <begin position="10"/>
        <end position="89"/>
    </location>
</feature>
<dbReference type="GO" id="GO:0032040">
    <property type="term" value="C:small-subunit processome"/>
    <property type="evidence" value="ECO:0007669"/>
    <property type="project" value="TreeGrafter"/>
</dbReference>
<comment type="subcellular location">
    <subcellularLocation>
        <location evidence="1">Nucleus</location>
        <location evidence="1">Nucleolus</location>
    </subcellularLocation>
</comment>
<dbReference type="PANTHER" id="PTHR23271:SF1">
    <property type="entry name" value="U3 SMALL NUCLEOLAR RNA-ASSOCIATED PROTEIN 6 HOMOLOG"/>
    <property type="match status" value="1"/>
</dbReference>
<protein>
    <recommendedName>
        <fullName evidence="10">U3 small nucleolar RNA-associated protein 6 homolog</fullName>
    </recommendedName>
</protein>
<name>A0A182PAQ1_9DIPT</name>
<evidence type="ECO:0000256" key="2">
    <source>
        <dbReference type="ARBA" id="ARBA00010734"/>
    </source>
</evidence>
<proteinExistence type="inferred from homology"/>
<evidence type="ECO:0000256" key="3">
    <source>
        <dbReference type="ARBA" id="ARBA00022552"/>
    </source>
</evidence>
<evidence type="ECO:0000256" key="4">
    <source>
        <dbReference type="ARBA" id="ARBA00022737"/>
    </source>
</evidence>
<sequence>MSELIEARREQAIREYECMKHLKLFTDDEIQSIKNKRHYHEYKIERRTKHLADFINYIAYETNLFHLLLKRRQKLHIRAEWVSLEKSIHNRVRVLYRRAMARFASEYRVWIHFLQYCKMRRFFNDGSRVLDQMLGYHGDKPKAWLCAIDWEYRQAQNMARAKHFTLRGLQRHPESRDLCLSFISIQMSEGKKIVEKAESEGKDAVKQNNPELSKALQMAHVVYKNFEHKDVQFFKELLSELKQFCPLSNALAREAVNEMRETLADKEEMWNLLAKLLLEGDAFVSEVETKSGERLGKCLEIYQEALDRLPTKKMHSYCIDTMLEINSVEEPAGDQKAKRKALAGAFKRALVAELLEEDKLLQYLKLLLHNVNPKDELVMSVIDKGLEQYPGSVDIWSSYLRYQTYKAVEIDEMERTFCKALKTLPDGVSRLPLWKLLFQYYNSRPALHGKLSQLFQRAIEQEPEISHHFQPLYLDYLMSVSGENVAKVRGEYQRLVKQYTTSLELHTKMVSVEASATPPDVNEWRKCYENMTLIFGKQDPSIWLQYVQFERDHGKAQHMQSLYERAKASLDEESFATFMPEYEIIRNPYLVRY</sequence>
<dbReference type="Gene3D" id="1.25.40.10">
    <property type="entry name" value="Tetratricopeptide repeat domain"/>
    <property type="match status" value="2"/>
</dbReference>
<accession>A0A182PAQ1</accession>
<evidence type="ECO:0000259" key="6">
    <source>
        <dbReference type="Pfam" id="PF08640"/>
    </source>
</evidence>
<dbReference type="GO" id="GO:0034388">
    <property type="term" value="C:Pwp2p-containing subcomplex of 90S preribosome"/>
    <property type="evidence" value="ECO:0007669"/>
    <property type="project" value="TreeGrafter"/>
</dbReference>
<reference evidence="9" key="1">
    <citation type="submission" date="2013-03" db="EMBL/GenBank/DDBJ databases">
        <title>The Genome Sequence of Anopheles epiroticus epiroticus2.</title>
        <authorList>
            <consortium name="The Broad Institute Genomics Platform"/>
            <person name="Neafsey D.E."/>
            <person name="Howell P."/>
            <person name="Walker B."/>
            <person name="Young S.K."/>
            <person name="Zeng Q."/>
            <person name="Gargeya S."/>
            <person name="Fitzgerald M."/>
            <person name="Haas B."/>
            <person name="Abouelleil A."/>
            <person name="Allen A.W."/>
            <person name="Alvarado L."/>
            <person name="Arachchi H.M."/>
            <person name="Berlin A.M."/>
            <person name="Chapman S.B."/>
            <person name="Gainer-Dewar J."/>
            <person name="Goldberg J."/>
            <person name="Griggs A."/>
            <person name="Gujja S."/>
            <person name="Hansen M."/>
            <person name="Howarth C."/>
            <person name="Imamovic A."/>
            <person name="Ireland A."/>
            <person name="Larimer J."/>
            <person name="McCowan C."/>
            <person name="Murphy C."/>
            <person name="Pearson M."/>
            <person name="Poon T.W."/>
            <person name="Priest M."/>
            <person name="Roberts A."/>
            <person name="Saif S."/>
            <person name="Shea T."/>
            <person name="Sisk P."/>
            <person name="Sykes S."/>
            <person name="Wortman J."/>
            <person name="Nusbaum C."/>
            <person name="Birren B."/>
        </authorList>
    </citation>
    <scope>NUCLEOTIDE SEQUENCE [LARGE SCALE GENOMIC DNA]</scope>
    <source>
        <strain evidence="9">Epiroticus2</strain>
    </source>
</reference>
<dbReference type="InterPro" id="IPR003107">
    <property type="entry name" value="HAT"/>
</dbReference>
<keyword evidence="3" id="KW-0698">rRNA processing</keyword>
<dbReference type="EnsemblMetazoa" id="AEPI004006-RA">
    <property type="protein sequence ID" value="AEPI004006-PA"/>
    <property type="gene ID" value="AEPI004006"/>
</dbReference>
<evidence type="ECO:0000256" key="1">
    <source>
        <dbReference type="ARBA" id="ARBA00004604"/>
    </source>
</evidence>
<dbReference type="InterPro" id="IPR056907">
    <property type="entry name" value="UTP6_C"/>
</dbReference>
<dbReference type="SUPFAM" id="SSF48452">
    <property type="entry name" value="TPR-like"/>
    <property type="match status" value="2"/>
</dbReference>
<evidence type="ECO:0000313" key="9">
    <source>
        <dbReference type="Proteomes" id="UP000075885"/>
    </source>
</evidence>
<organism evidence="8 9">
    <name type="scientific">Anopheles epiroticus</name>
    <dbReference type="NCBI Taxonomy" id="199890"/>
    <lineage>
        <taxon>Eukaryota</taxon>
        <taxon>Metazoa</taxon>
        <taxon>Ecdysozoa</taxon>
        <taxon>Arthropoda</taxon>
        <taxon>Hexapoda</taxon>
        <taxon>Insecta</taxon>
        <taxon>Pterygota</taxon>
        <taxon>Neoptera</taxon>
        <taxon>Endopterygota</taxon>
        <taxon>Diptera</taxon>
        <taxon>Nematocera</taxon>
        <taxon>Culicoidea</taxon>
        <taxon>Culicidae</taxon>
        <taxon>Anophelinae</taxon>
        <taxon>Anopheles</taxon>
    </lineage>
</organism>
<dbReference type="Pfam" id="PF08640">
    <property type="entry name" value="U3_assoc_6"/>
    <property type="match status" value="1"/>
</dbReference>
<evidence type="ECO:0000256" key="5">
    <source>
        <dbReference type="ARBA" id="ARBA00023242"/>
    </source>
</evidence>
<dbReference type="SMART" id="SM00386">
    <property type="entry name" value="HAT"/>
    <property type="match status" value="7"/>
</dbReference>
<dbReference type="InterPro" id="IPR011990">
    <property type="entry name" value="TPR-like_helical_dom_sf"/>
</dbReference>